<dbReference type="AlphaFoldDB" id="J9GAN0"/>
<dbReference type="Gene3D" id="3.30.470.10">
    <property type="match status" value="1"/>
</dbReference>
<dbReference type="InterPro" id="IPR001544">
    <property type="entry name" value="Aminotrans_IV"/>
</dbReference>
<dbReference type="Gene3D" id="3.20.10.10">
    <property type="entry name" value="D-amino Acid Aminotransferase, subunit A, domain 2"/>
    <property type="match status" value="1"/>
</dbReference>
<dbReference type="SUPFAM" id="SSF56752">
    <property type="entry name" value="D-aminoacid aminotransferase-like PLP-dependent enzymes"/>
    <property type="match status" value="1"/>
</dbReference>
<dbReference type="InterPro" id="IPR043132">
    <property type="entry name" value="BCAT-like_C"/>
</dbReference>
<comment type="caution">
    <text evidence="1">The sequence shown here is derived from an EMBL/GenBank/DDBJ whole genome shotgun (WGS) entry which is preliminary data.</text>
</comment>
<keyword evidence="1" id="KW-0032">Aminotransferase</keyword>
<accession>J9GAN0</accession>
<proteinExistence type="predicted"/>
<dbReference type="InterPro" id="IPR036038">
    <property type="entry name" value="Aminotransferase-like"/>
</dbReference>
<protein>
    <submittedName>
        <fullName evidence="1">Aminotransferase, class IV</fullName>
    </submittedName>
</protein>
<dbReference type="GO" id="GO:0008483">
    <property type="term" value="F:transaminase activity"/>
    <property type="evidence" value="ECO:0007669"/>
    <property type="project" value="UniProtKB-KW"/>
</dbReference>
<name>J9GAN0_9ZZZZ</name>
<sequence length="198" mass="22777">MYPFVETIRWTQGQALRLPYHEQRLNATRQHFWPGCSWIDLGACLDEAPGKCEGKCRVVYDGEGIREITFAPYALRQVRSLRLLEVGDLDYTYKSTDRRALNRCWEQRGTADDVLLVRHGWLTDTSIANIALFDGYAWYTPANPLLKGTHRAALLDAHLLCEKEIRADELSAYSRVRLFNAMIDWGALEIPVEALQKF</sequence>
<dbReference type="Pfam" id="PF01063">
    <property type="entry name" value="Aminotran_4"/>
    <property type="match status" value="1"/>
</dbReference>
<reference evidence="1" key="1">
    <citation type="journal article" date="2012" name="PLoS ONE">
        <title>Gene sets for utilization of primary and secondary nutrition supplies in the distal gut of endangered iberian lynx.</title>
        <authorList>
            <person name="Alcaide M."/>
            <person name="Messina E."/>
            <person name="Richter M."/>
            <person name="Bargiela R."/>
            <person name="Peplies J."/>
            <person name="Huws S.A."/>
            <person name="Newbold C.J."/>
            <person name="Golyshin P.N."/>
            <person name="Simon M.A."/>
            <person name="Lopez G."/>
            <person name="Yakimov M.M."/>
            <person name="Ferrer M."/>
        </authorList>
    </citation>
    <scope>NUCLEOTIDE SEQUENCE</scope>
</reference>
<keyword evidence="1" id="KW-0808">Transferase</keyword>
<organism evidence="1">
    <name type="scientific">gut metagenome</name>
    <dbReference type="NCBI Taxonomy" id="749906"/>
    <lineage>
        <taxon>unclassified sequences</taxon>
        <taxon>metagenomes</taxon>
        <taxon>organismal metagenomes</taxon>
    </lineage>
</organism>
<gene>
    <name evidence="1" type="ORF">EVA_13064</name>
</gene>
<dbReference type="EMBL" id="AMCI01004084">
    <property type="protein sequence ID" value="EJW98822.1"/>
    <property type="molecule type" value="Genomic_DNA"/>
</dbReference>
<evidence type="ECO:0000313" key="1">
    <source>
        <dbReference type="EMBL" id="EJW98822.1"/>
    </source>
</evidence>
<dbReference type="InterPro" id="IPR043131">
    <property type="entry name" value="BCAT-like_N"/>
</dbReference>